<evidence type="ECO:0000313" key="4">
    <source>
        <dbReference type="Proteomes" id="UP000184423"/>
    </source>
</evidence>
<evidence type="ECO:0000256" key="2">
    <source>
        <dbReference type="SAM" id="SignalP"/>
    </source>
</evidence>
<evidence type="ECO:0000313" key="3">
    <source>
        <dbReference type="EMBL" id="SHF27264.1"/>
    </source>
</evidence>
<keyword evidence="4" id="KW-1185">Reference proteome</keyword>
<organism evidence="3 4">
    <name type="scientific">Caloramator proteoclasticus DSM 10124</name>
    <dbReference type="NCBI Taxonomy" id="1121262"/>
    <lineage>
        <taxon>Bacteria</taxon>
        <taxon>Bacillati</taxon>
        <taxon>Bacillota</taxon>
        <taxon>Clostridia</taxon>
        <taxon>Eubacteriales</taxon>
        <taxon>Clostridiaceae</taxon>
        <taxon>Caloramator</taxon>
    </lineage>
</organism>
<dbReference type="EMBL" id="FQVG01000049">
    <property type="protein sequence ID" value="SHF27264.1"/>
    <property type="molecule type" value="Genomic_DNA"/>
</dbReference>
<sequence length="372" mass="42456">MKKLLVLVLSVSLILSASCSNKGENQEKKNDNKEQVMKIDEKQAMSFIDNYLRYVLKGDYAALTGYYTEKLKTSIKEVKTQSNPRPVAFKIGEGDIEKDRAEFKVTMFHAYDGKPYYSVDFFKYVVIMDKDKLLIDSIDKENTIDIYEQDKTLFKRDKDSGRGEKIFTLRDLPTFVYSKETVREQKYEVPKKSFGPCATTEDGKSILVSSIGENSYLGYIKIVESKEAFKVAQGEEEKKKDGDGKARGTEEESNKEEEKSKTNFTVKDIDFYFSSTITSVIFSPSGQSLVVEVKDKNGLSFLSLYKSSGEKMDLKLERRFPKDRFSLTKPYFVSENELVFSVVPSKNATDEEAKLKGDWVLDIQKGDTSQIK</sequence>
<dbReference type="AlphaFoldDB" id="A0A1M5AAT0"/>
<dbReference type="RefSeq" id="WP_073249615.1">
    <property type="nucleotide sequence ID" value="NZ_FQVG01000049.1"/>
</dbReference>
<proteinExistence type="predicted"/>
<accession>A0A1M5AAT0</accession>
<name>A0A1M5AAT0_9CLOT</name>
<keyword evidence="2" id="KW-0732">Signal</keyword>
<evidence type="ECO:0008006" key="5">
    <source>
        <dbReference type="Google" id="ProtNLM"/>
    </source>
</evidence>
<feature type="region of interest" description="Disordered" evidence="1">
    <location>
        <begin position="233"/>
        <end position="259"/>
    </location>
</feature>
<feature type="chain" id="PRO_5012363989" description="Lipoprotein" evidence="2">
    <location>
        <begin position="23"/>
        <end position="372"/>
    </location>
</feature>
<evidence type="ECO:0000256" key="1">
    <source>
        <dbReference type="SAM" id="MobiDB-lite"/>
    </source>
</evidence>
<dbReference type="PROSITE" id="PS51257">
    <property type="entry name" value="PROKAR_LIPOPROTEIN"/>
    <property type="match status" value="1"/>
</dbReference>
<feature type="signal peptide" evidence="2">
    <location>
        <begin position="1"/>
        <end position="22"/>
    </location>
</feature>
<protein>
    <recommendedName>
        <fullName evidence="5">Lipoprotein</fullName>
    </recommendedName>
</protein>
<dbReference type="Proteomes" id="UP000184423">
    <property type="component" value="Unassembled WGS sequence"/>
</dbReference>
<reference evidence="4" key="1">
    <citation type="submission" date="2016-11" db="EMBL/GenBank/DDBJ databases">
        <authorList>
            <person name="Varghese N."/>
            <person name="Submissions S."/>
        </authorList>
    </citation>
    <scope>NUCLEOTIDE SEQUENCE [LARGE SCALE GENOMIC DNA]</scope>
    <source>
        <strain evidence="4">DSM 10124</strain>
    </source>
</reference>
<gene>
    <name evidence="3" type="ORF">SAMN02746091_02145</name>
</gene>